<feature type="region of interest" description="Disordered" evidence="1">
    <location>
        <begin position="1"/>
        <end position="74"/>
    </location>
</feature>
<gene>
    <name evidence="2" type="ORF">Hgul01_05039</name>
</gene>
<reference evidence="2 3" key="1">
    <citation type="submission" date="2024-02" db="EMBL/GenBank/DDBJ databases">
        <title>Herpetosiphon gulosus NBRC 112829.</title>
        <authorList>
            <person name="Ichikawa N."/>
            <person name="Katano-Makiyama Y."/>
            <person name="Hidaka K."/>
        </authorList>
    </citation>
    <scope>NUCLEOTIDE SEQUENCE [LARGE SCALE GENOMIC DNA]</scope>
    <source>
        <strain evidence="2 3">NBRC 112829</strain>
    </source>
</reference>
<dbReference type="Proteomes" id="UP001428290">
    <property type="component" value="Unassembled WGS sequence"/>
</dbReference>
<evidence type="ECO:0000313" key="2">
    <source>
        <dbReference type="EMBL" id="GAA5531214.1"/>
    </source>
</evidence>
<feature type="compositionally biased region" description="Acidic residues" evidence="1">
    <location>
        <begin position="20"/>
        <end position="29"/>
    </location>
</feature>
<sequence>MAWLHRKPNGSSSDARSAADDEGDPGDDVPDQHKGSSRPDQNGSQPMESVSLDISTQGIGSIGAHDPMGQSSPP</sequence>
<accession>A0ABP9X773</accession>
<feature type="compositionally biased region" description="Polar residues" evidence="1">
    <location>
        <begin position="38"/>
        <end position="59"/>
    </location>
</feature>
<comment type="caution">
    <text evidence="2">The sequence shown here is derived from an EMBL/GenBank/DDBJ whole genome shotgun (WGS) entry which is preliminary data.</text>
</comment>
<dbReference type="EMBL" id="BAABRU010000037">
    <property type="protein sequence ID" value="GAA5531214.1"/>
    <property type="molecule type" value="Genomic_DNA"/>
</dbReference>
<evidence type="ECO:0000256" key="1">
    <source>
        <dbReference type="SAM" id="MobiDB-lite"/>
    </source>
</evidence>
<keyword evidence="3" id="KW-1185">Reference proteome</keyword>
<evidence type="ECO:0000313" key="3">
    <source>
        <dbReference type="Proteomes" id="UP001428290"/>
    </source>
</evidence>
<proteinExistence type="predicted"/>
<organism evidence="2 3">
    <name type="scientific">Herpetosiphon gulosus</name>
    <dbReference type="NCBI Taxonomy" id="1973496"/>
    <lineage>
        <taxon>Bacteria</taxon>
        <taxon>Bacillati</taxon>
        <taxon>Chloroflexota</taxon>
        <taxon>Chloroflexia</taxon>
        <taxon>Herpetosiphonales</taxon>
        <taxon>Herpetosiphonaceae</taxon>
        <taxon>Herpetosiphon</taxon>
    </lineage>
</organism>
<protein>
    <submittedName>
        <fullName evidence="2">Uncharacterized protein</fullName>
    </submittedName>
</protein>
<name>A0ABP9X773_9CHLR</name>